<dbReference type="PANTHER" id="PTHR24221">
    <property type="entry name" value="ATP-BINDING CASSETTE SUB-FAMILY B"/>
    <property type="match status" value="1"/>
</dbReference>
<dbReference type="Proteomes" id="UP000216411">
    <property type="component" value="Unassembled WGS sequence"/>
</dbReference>
<dbReference type="Gene3D" id="3.40.50.300">
    <property type="entry name" value="P-loop containing nucleotide triphosphate hydrolases"/>
    <property type="match status" value="1"/>
</dbReference>
<feature type="transmembrane region" description="Helical" evidence="7">
    <location>
        <begin position="21"/>
        <end position="47"/>
    </location>
</feature>
<evidence type="ECO:0000256" key="2">
    <source>
        <dbReference type="ARBA" id="ARBA00022692"/>
    </source>
</evidence>
<dbReference type="PANTHER" id="PTHR24221:SF503">
    <property type="entry name" value="MITOCHONDRIAL POTASSIUM CHANNEL ATP-BINDING SUBUNIT"/>
    <property type="match status" value="1"/>
</dbReference>
<evidence type="ECO:0000313" key="9">
    <source>
        <dbReference type="EMBL" id="RDY28295.1"/>
    </source>
</evidence>
<dbReference type="SUPFAM" id="SSF90123">
    <property type="entry name" value="ABC transporter transmembrane region"/>
    <property type="match status" value="1"/>
</dbReference>
<comment type="caution">
    <text evidence="9">The sequence shown here is derived from an EMBL/GenBank/DDBJ whole genome shotgun (WGS) entry which is preliminary data.</text>
</comment>
<keyword evidence="3" id="KW-0547">Nucleotide-binding</keyword>
<evidence type="ECO:0000256" key="5">
    <source>
        <dbReference type="ARBA" id="ARBA00022989"/>
    </source>
</evidence>
<sequence>MILNHDNFEYIKIPFKFSKKYSILLFTSGIIYGFVYNCAIFVLSIVLDRLGSSRFSLSNLIRPLSIYLICMGLMFLINILQTNYQNNFKYHAFIESNKSLYTKKYRMNYILNEDSIILDKFNMLKNFDENIVNYVKSLVFFVTLFFQLLFLFFLISVYSIPTASLICLFTIIILFQVSKGGNATYEAHKKVQPLEREKNVIKEILVDFSYVEERNLFKYGDYLCTRYNNKANESRKYKNKSLSIWFFKAQFGGITFIILTIIISFILGLALIRGEISLGLFVSLFSTFIQLSDIMSWDLSDNVDHFIESSSKNRDYIEFLNLDESEYKDSISPSITKEIDSIEFKNVSFRYLNSENTILTNINFILECGKKYAIVGENGCGKTTIFKLLLGLYQNYEGKILFFDKNSNSLNINIFRNDLCVVFQDFSNYFISIKDFLQLGTSHTLLEEEIFEIFDKFNIDLKISFLSNGLDTPLGNILEEGTNISGGQWQKLCLARAVLSKKNLLILDEPTSAIDPISELKIMETFKALCSNKTIIYITHRLATIKDCDNIFVIDAGNVVENGNHKNLMCVNGLYRKMFDTQKSWYKNELGGDLLETEN</sequence>
<feature type="transmembrane region" description="Helical" evidence="7">
    <location>
        <begin position="245"/>
        <end position="272"/>
    </location>
</feature>
<dbReference type="InterPro" id="IPR027417">
    <property type="entry name" value="P-loop_NTPase"/>
</dbReference>
<keyword evidence="6 7" id="KW-0472">Membrane</keyword>
<feature type="transmembrane region" description="Helical" evidence="7">
    <location>
        <begin position="59"/>
        <end position="80"/>
    </location>
</feature>
<comment type="subcellular location">
    <subcellularLocation>
        <location evidence="1">Cell membrane</location>
        <topology evidence="1">Multi-pass membrane protein</topology>
    </subcellularLocation>
</comment>
<dbReference type="OrthoDB" id="1699242at2"/>
<dbReference type="SMART" id="SM00382">
    <property type="entry name" value="AAA"/>
    <property type="match status" value="1"/>
</dbReference>
<keyword evidence="5 7" id="KW-1133">Transmembrane helix</keyword>
<dbReference type="EMBL" id="NOKA02000088">
    <property type="protein sequence ID" value="RDY28295.1"/>
    <property type="molecule type" value="Genomic_DNA"/>
</dbReference>
<dbReference type="PROSITE" id="PS00211">
    <property type="entry name" value="ABC_TRANSPORTER_1"/>
    <property type="match status" value="1"/>
</dbReference>
<keyword evidence="10" id="KW-1185">Reference proteome</keyword>
<keyword evidence="4 9" id="KW-0067">ATP-binding</keyword>
<evidence type="ECO:0000256" key="6">
    <source>
        <dbReference type="ARBA" id="ARBA00023136"/>
    </source>
</evidence>
<feature type="domain" description="ABC transporter" evidence="8">
    <location>
        <begin position="342"/>
        <end position="581"/>
    </location>
</feature>
<evidence type="ECO:0000259" key="8">
    <source>
        <dbReference type="PROSITE" id="PS50893"/>
    </source>
</evidence>
<dbReference type="InterPro" id="IPR039421">
    <property type="entry name" value="Type_1_exporter"/>
</dbReference>
<accession>A0A371J6C4</accession>
<protein>
    <submittedName>
        <fullName evidence="9">ABC transporter ATP-binding protein</fullName>
    </submittedName>
</protein>
<name>A0A371J6C4_9FIRM</name>
<feature type="transmembrane region" description="Helical" evidence="7">
    <location>
        <begin position="131"/>
        <end position="152"/>
    </location>
</feature>
<keyword evidence="2 7" id="KW-0812">Transmembrane</keyword>
<dbReference type="InterPro" id="IPR017871">
    <property type="entry name" value="ABC_transporter-like_CS"/>
</dbReference>
<dbReference type="Pfam" id="PF00005">
    <property type="entry name" value="ABC_tran"/>
    <property type="match status" value="1"/>
</dbReference>
<proteinExistence type="predicted"/>
<dbReference type="GO" id="GO:0005886">
    <property type="term" value="C:plasma membrane"/>
    <property type="evidence" value="ECO:0007669"/>
    <property type="project" value="UniProtKB-SubCell"/>
</dbReference>
<dbReference type="Gene3D" id="1.20.1560.10">
    <property type="entry name" value="ABC transporter type 1, transmembrane domain"/>
    <property type="match status" value="1"/>
</dbReference>
<evidence type="ECO:0000256" key="3">
    <source>
        <dbReference type="ARBA" id="ARBA00022741"/>
    </source>
</evidence>
<gene>
    <name evidence="9" type="ORF">CG710_019800</name>
</gene>
<dbReference type="InterPro" id="IPR003439">
    <property type="entry name" value="ABC_transporter-like_ATP-bd"/>
</dbReference>
<evidence type="ECO:0000256" key="7">
    <source>
        <dbReference type="SAM" id="Phobius"/>
    </source>
</evidence>
<reference evidence="9 10" key="1">
    <citation type="journal article" date="2017" name="Genome Announc.">
        <title>Draft Genome Sequence of a Sporulating and Motile Strain of Lachnotalea glycerini Isolated from Water in Quebec City, Canada.</title>
        <authorList>
            <person name="Maheux A.F."/>
            <person name="Boudreau D.K."/>
            <person name="Berube E."/>
            <person name="Boissinot M."/>
            <person name="Raymond F."/>
            <person name="Brodeur S."/>
            <person name="Corbeil J."/>
            <person name="Isabel S."/>
            <person name="Omar R.F."/>
            <person name="Bergeron M.G."/>
        </authorList>
    </citation>
    <scope>NUCLEOTIDE SEQUENCE [LARGE SCALE GENOMIC DNA]</scope>
    <source>
        <strain evidence="9 10">CCRI-19302</strain>
    </source>
</reference>
<dbReference type="GO" id="GO:0005524">
    <property type="term" value="F:ATP binding"/>
    <property type="evidence" value="ECO:0007669"/>
    <property type="project" value="UniProtKB-KW"/>
</dbReference>
<dbReference type="SUPFAM" id="SSF52540">
    <property type="entry name" value="P-loop containing nucleoside triphosphate hydrolases"/>
    <property type="match status" value="1"/>
</dbReference>
<evidence type="ECO:0000256" key="4">
    <source>
        <dbReference type="ARBA" id="ARBA00022840"/>
    </source>
</evidence>
<dbReference type="InterPro" id="IPR036640">
    <property type="entry name" value="ABC1_TM_sf"/>
</dbReference>
<feature type="transmembrane region" description="Helical" evidence="7">
    <location>
        <begin position="158"/>
        <end position="177"/>
    </location>
</feature>
<dbReference type="GO" id="GO:0016887">
    <property type="term" value="F:ATP hydrolysis activity"/>
    <property type="evidence" value="ECO:0007669"/>
    <property type="project" value="InterPro"/>
</dbReference>
<dbReference type="InterPro" id="IPR003593">
    <property type="entry name" value="AAA+_ATPase"/>
</dbReference>
<dbReference type="AlphaFoldDB" id="A0A371J6C4"/>
<dbReference type="PROSITE" id="PS50893">
    <property type="entry name" value="ABC_TRANSPORTER_2"/>
    <property type="match status" value="1"/>
</dbReference>
<organism evidence="9 10">
    <name type="scientific">Lachnotalea glycerini</name>
    <dbReference type="NCBI Taxonomy" id="1763509"/>
    <lineage>
        <taxon>Bacteria</taxon>
        <taxon>Bacillati</taxon>
        <taxon>Bacillota</taxon>
        <taxon>Clostridia</taxon>
        <taxon>Lachnospirales</taxon>
        <taxon>Lachnospiraceae</taxon>
        <taxon>Lachnotalea</taxon>
    </lineage>
</organism>
<dbReference type="RefSeq" id="WP_094378928.1">
    <property type="nucleotide sequence ID" value="NZ_NOKA02000088.1"/>
</dbReference>
<dbReference type="GO" id="GO:0042626">
    <property type="term" value="F:ATPase-coupled transmembrane transporter activity"/>
    <property type="evidence" value="ECO:0007669"/>
    <property type="project" value="TreeGrafter"/>
</dbReference>
<evidence type="ECO:0000313" key="10">
    <source>
        <dbReference type="Proteomes" id="UP000216411"/>
    </source>
</evidence>
<evidence type="ECO:0000256" key="1">
    <source>
        <dbReference type="ARBA" id="ARBA00004651"/>
    </source>
</evidence>